<dbReference type="Gene3D" id="3.30.420.270">
    <property type="match status" value="1"/>
</dbReference>
<comment type="subcellular location">
    <subcellularLocation>
        <location evidence="1">Cell membrane</location>
        <topology evidence="1">Single-pass membrane protein</topology>
    </subcellularLocation>
    <subcellularLocation>
        <location evidence="7">Cell membrane</location>
        <topology evidence="7">Single-pass type II membrane protein</topology>
    </subcellularLocation>
</comment>
<evidence type="ECO:0000313" key="10">
    <source>
        <dbReference type="Proteomes" id="UP000178943"/>
    </source>
</evidence>
<evidence type="ECO:0000256" key="7">
    <source>
        <dbReference type="RuleBase" id="RU003879"/>
    </source>
</evidence>
<evidence type="ECO:0000256" key="8">
    <source>
        <dbReference type="SAM" id="Phobius"/>
    </source>
</evidence>
<keyword evidence="4 7" id="KW-0812">Transmembrane</keyword>
<dbReference type="PANTHER" id="PTHR30558">
    <property type="entry name" value="EXBD MEMBRANE COMPONENT OF PMF-DRIVEN MACROMOLECULE IMPORT SYSTEM"/>
    <property type="match status" value="1"/>
</dbReference>
<name>A0A1F5VXP0_9BACT</name>
<dbReference type="GO" id="GO:0005886">
    <property type="term" value="C:plasma membrane"/>
    <property type="evidence" value="ECO:0007669"/>
    <property type="project" value="UniProtKB-SubCell"/>
</dbReference>
<keyword evidence="6 8" id="KW-0472">Membrane</keyword>
<evidence type="ECO:0000256" key="4">
    <source>
        <dbReference type="ARBA" id="ARBA00022692"/>
    </source>
</evidence>
<feature type="transmembrane region" description="Helical" evidence="8">
    <location>
        <begin position="20"/>
        <end position="39"/>
    </location>
</feature>
<evidence type="ECO:0000256" key="5">
    <source>
        <dbReference type="ARBA" id="ARBA00022989"/>
    </source>
</evidence>
<keyword evidence="7" id="KW-0813">Transport</keyword>
<proteinExistence type="inferred from homology"/>
<dbReference type="PANTHER" id="PTHR30558:SF7">
    <property type="entry name" value="TOL-PAL SYSTEM PROTEIN TOLR"/>
    <property type="match status" value="1"/>
</dbReference>
<keyword evidence="7" id="KW-0653">Protein transport</keyword>
<dbReference type="AlphaFoldDB" id="A0A1F5VXP0"/>
<evidence type="ECO:0008006" key="11">
    <source>
        <dbReference type="Google" id="ProtNLM"/>
    </source>
</evidence>
<gene>
    <name evidence="9" type="ORF">A2Y62_05645</name>
</gene>
<keyword evidence="3" id="KW-1003">Cell membrane</keyword>
<evidence type="ECO:0000256" key="3">
    <source>
        <dbReference type="ARBA" id="ARBA00022475"/>
    </source>
</evidence>
<evidence type="ECO:0000256" key="6">
    <source>
        <dbReference type="ARBA" id="ARBA00023136"/>
    </source>
</evidence>
<dbReference type="GO" id="GO:0022857">
    <property type="term" value="F:transmembrane transporter activity"/>
    <property type="evidence" value="ECO:0007669"/>
    <property type="project" value="InterPro"/>
</dbReference>
<dbReference type="Pfam" id="PF02472">
    <property type="entry name" value="ExbD"/>
    <property type="match status" value="1"/>
</dbReference>
<keyword evidence="5 8" id="KW-1133">Transmembrane helix</keyword>
<evidence type="ECO:0000313" key="9">
    <source>
        <dbReference type="EMBL" id="OGF68093.1"/>
    </source>
</evidence>
<dbReference type="Proteomes" id="UP000178943">
    <property type="component" value="Unassembled WGS sequence"/>
</dbReference>
<sequence>MAENAFKRWKTTSSNVTSDINVTPLVDCVLVLLIIFMVITPMLQSGAAVQLAETDEPGVVPREEKQVLVSLQYDLAIWIDQERVANNLYDNMDEFDTRLKDLYVADPNRKFAIKADKRLPYGDVRKLMRRLQQQGFIDVGLIVDRSRTQ</sequence>
<dbReference type="GO" id="GO:0015031">
    <property type="term" value="P:protein transport"/>
    <property type="evidence" value="ECO:0007669"/>
    <property type="project" value="UniProtKB-KW"/>
</dbReference>
<comment type="similarity">
    <text evidence="2 7">Belongs to the ExbD/TolR family.</text>
</comment>
<dbReference type="InterPro" id="IPR003400">
    <property type="entry name" value="ExbD"/>
</dbReference>
<dbReference type="STRING" id="1817863.A2Y62_05645"/>
<organism evidence="9 10">
    <name type="scientific">Candidatus Fischerbacteria bacterium RBG_13_37_8</name>
    <dbReference type="NCBI Taxonomy" id="1817863"/>
    <lineage>
        <taxon>Bacteria</taxon>
        <taxon>Candidatus Fischeribacteriota</taxon>
    </lineage>
</organism>
<evidence type="ECO:0000256" key="1">
    <source>
        <dbReference type="ARBA" id="ARBA00004162"/>
    </source>
</evidence>
<evidence type="ECO:0000256" key="2">
    <source>
        <dbReference type="ARBA" id="ARBA00005811"/>
    </source>
</evidence>
<dbReference type="EMBL" id="MFGW01000022">
    <property type="protein sequence ID" value="OGF68093.1"/>
    <property type="molecule type" value="Genomic_DNA"/>
</dbReference>
<comment type="caution">
    <text evidence="9">The sequence shown here is derived from an EMBL/GenBank/DDBJ whole genome shotgun (WGS) entry which is preliminary data.</text>
</comment>
<protein>
    <recommendedName>
        <fullName evidence="11">Biopolymer transporter ExbD</fullName>
    </recommendedName>
</protein>
<accession>A0A1F5VXP0</accession>
<reference evidence="9 10" key="1">
    <citation type="journal article" date="2016" name="Nat. Commun.">
        <title>Thousands of microbial genomes shed light on interconnected biogeochemical processes in an aquifer system.</title>
        <authorList>
            <person name="Anantharaman K."/>
            <person name="Brown C.T."/>
            <person name="Hug L.A."/>
            <person name="Sharon I."/>
            <person name="Castelle C.J."/>
            <person name="Probst A.J."/>
            <person name="Thomas B.C."/>
            <person name="Singh A."/>
            <person name="Wilkins M.J."/>
            <person name="Karaoz U."/>
            <person name="Brodie E.L."/>
            <person name="Williams K.H."/>
            <person name="Hubbard S.S."/>
            <person name="Banfield J.F."/>
        </authorList>
    </citation>
    <scope>NUCLEOTIDE SEQUENCE [LARGE SCALE GENOMIC DNA]</scope>
</reference>